<reference evidence="2 3" key="1">
    <citation type="submission" date="2019-09" db="EMBL/GenBank/DDBJ databases">
        <title>A chromosome-level genome assembly of the Chinese tupelo Nyssa sinensis.</title>
        <authorList>
            <person name="Yang X."/>
            <person name="Kang M."/>
            <person name="Yang Y."/>
            <person name="Xiong H."/>
            <person name="Wang M."/>
            <person name="Zhang Z."/>
            <person name="Wang Z."/>
            <person name="Wu H."/>
            <person name="Ma T."/>
            <person name="Liu J."/>
            <person name="Xi Z."/>
        </authorList>
    </citation>
    <scope>NUCLEOTIDE SEQUENCE [LARGE SCALE GENOMIC DNA]</scope>
    <source>
        <strain evidence="2">J267</strain>
        <tissue evidence="2">Leaf</tissue>
    </source>
</reference>
<keyword evidence="3" id="KW-1185">Reference proteome</keyword>
<evidence type="ECO:0000313" key="3">
    <source>
        <dbReference type="Proteomes" id="UP000325577"/>
    </source>
</evidence>
<proteinExistence type="predicted"/>
<dbReference type="AlphaFoldDB" id="A0A5J5C512"/>
<feature type="compositionally biased region" description="Basic residues" evidence="1">
    <location>
        <begin position="1"/>
        <end position="14"/>
    </location>
</feature>
<organism evidence="2 3">
    <name type="scientific">Nyssa sinensis</name>
    <dbReference type="NCBI Taxonomy" id="561372"/>
    <lineage>
        <taxon>Eukaryota</taxon>
        <taxon>Viridiplantae</taxon>
        <taxon>Streptophyta</taxon>
        <taxon>Embryophyta</taxon>
        <taxon>Tracheophyta</taxon>
        <taxon>Spermatophyta</taxon>
        <taxon>Magnoliopsida</taxon>
        <taxon>eudicotyledons</taxon>
        <taxon>Gunneridae</taxon>
        <taxon>Pentapetalae</taxon>
        <taxon>asterids</taxon>
        <taxon>Cornales</taxon>
        <taxon>Nyssaceae</taxon>
        <taxon>Nyssa</taxon>
    </lineage>
</organism>
<evidence type="ECO:0000313" key="2">
    <source>
        <dbReference type="EMBL" id="KAA8548691.1"/>
    </source>
</evidence>
<dbReference type="EMBL" id="CM018031">
    <property type="protein sequence ID" value="KAA8548691.1"/>
    <property type="molecule type" value="Genomic_DNA"/>
</dbReference>
<dbReference type="OrthoDB" id="1714177at2759"/>
<name>A0A5J5C512_9ASTE</name>
<sequence>MKGKGLGSRRKKHGVGLDVPPGKITVKNTKVKLENVEDTRAHENLPSYKLTSSSKLDSISRKGTLSSSFSHGQMGYDQTNRQAPKPPYKTSIQEQICYVKSEGKADLVPDLISKDCDSDVTLFAERDCRGNEYTVMNNMHDPAPDISRNGATDAIQRHPADGTITNDVIAEEEHGVCLPDLLRKIACIFEKVLVVDNISAAKKIVGMLTNQYRHLVHACDTQVAKIDVKQETPVDHGEITCFSIYSGPEANFGNGKSCIWVDVLDGGGKNLLVEFSPFFEDPSIKKDACSLDQHVEMAI</sequence>
<gene>
    <name evidence="2" type="ORF">F0562_000375</name>
</gene>
<accession>A0A5J5C512</accession>
<protein>
    <submittedName>
        <fullName evidence="2">Uncharacterized protein</fullName>
    </submittedName>
</protein>
<dbReference type="Proteomes" id="UP000325577">
    <property type="component" value="Linkage Group LG0"/>
</dbReference>
<evidence type="ECO:0000256" key="1">
    <source>
        <dbReference type="SAM" id="MobiDB-lite"/>
    </source>
</evidence>
<feature type="compositionally biased region" description="Polar residues" evidence="1">
    <location>
        <begin position="50"/>
        <end position="82"/>
    </location>
</feature>
<feature type="region of interest" description="Disordered" evidence="1">
    <location>
        <begin position="1"/>
        <end position="23"/>
    </location>
</feature>
<feature type="region of interest" description="Disordered" evidence="1">
    <location>
        <begin position="50"/>
        <end position="89"/>
    </location>
</feature>